<feature type="compositionally biased region" description="Polar residues" evidence="1">
    <location>
        <begin position="439"/>
        <end position="448"/>
    </location>
</feature>
<feature type="compositionally biased region" description="Polar residues" evidence="1">
    <location>
        <begin position="458"/>
        <end position="471"/>
    </location>
</feature>
<feature type="domain" description="WSC" evidence="2">
    <location>
        <begin position="370"/>
        <end position="467"/>
    </location>
</feature>
<proteinExistence type="predicted"/>
<dbReference type="AlphaFoldDB" id="A0A084QDA7"/>
<feature type="compositionally biased region" description="Low complexity" evidence="1">
    <location>
        <begin position="326"/>
        <end position="359"/>
    </location>
</feature>
<dbReference type="SUPFAM" id="SSF49899">
    <property type="entry name" value="Concanavalin A-like lectins/glucanases"/>
    <property type="match status" value="1"/>
</dbReference>
<evidence type="ECO:0000313" key="5">
    <source>
        <dbReference type="Proteomes" id="UP000028524"/>
    </source>
</evidence>
<dbReference type="Proteomes" id="UP000028524">
    <property type="component" value="Unassembled WGS sequence"/>
</dbReference>
<evidence type="ECO:0000259" key="3">
    <source>
        <dbReference type="PROSITE" id="PS51762"/>
    </source>
</evidence>
<feature type="region of interest" description="Disordered" evidence="1">
    <location>
        <begin position="436"/>
        <end position="592"/>
    </location>
</feature>
<dbReference type="Pfam" id="PF01822">
    <property type="entry name" value="WSC"/>
    <property type="match status" value="1"/>
</dbReference>
<dbReference type="InterPro" id="IPR000757">
    <property type="entry name" value="Beta-glucanase-like"/>
</dbReference>
<dbReference type="InterPro" id="IPR002889">
    <property type="entry name" value="WSC_carb-bd"/>
</dbReference>
<dbReference type="PANTHER" id="PTHR10963">
    <property type="entry name" value="GLYCOSYL HYDROLASE-RELATED"/>
    <property type="match status" value="1"/>
</dbReference>
<feature type="compositionally biased region" description="Basic and acidic residues" evidence="1">
    <location>
        <begin position="498"/>
        <end position="562"/>
    </location>
</feature>
<protein>
    <recommendedName>
        <fullName evidence="6">GH16 domain-containing protein</fullName>
    </recommendedName>
</protein>
<sequence length="768" mass="82684">MSYSLITSYVGESLLSGFDWFDGTDLSHGFVSYQNREGADALDLYYVDPHTNVVTLGVDSNNTYRLDEGRPSIRLESKESYNHGLFIADFLHMPPSTCGLWPAFWSYGKPWPQGGEIDIIEGGNTATINSISAHTGNGCSQDNSAHELAGGLLRNEACAVGNDNVGCGFYPPRSDTSSYGDGFNAAGGGVYAMLWDSDHIRVWHFGRNEVPGDINSKEPDPESWGIPQAIFGGSSCDVDSHFNNMNLVININFCGDYASAIWGHSDSCNRFANTCSEFVAANPEAFTDAFWAIKYIDVYDLQQERKRPVEGDESGQGRGGRKGESTTTKTMTATSTTTLTVGAHRSNSAGGSSEGSPSSNRITDPGLISSSKTFGCYDSSSGFSTFDFVDERPTMTLGHCVKVCSQDHPDKGYVYAGIYEKQCYCAATVDSEAHVTGVGSCNTESPDQPEQIRGGRKPQQTDARTPQQADNQGAHPSDGHESYPGDDHESYANNNHESQTDHDHEIQPEHGRDSHADDDKDAHSQDDHKSQLDDDHDAHGSDNHEPSQNDHDPHSAQDDKSDANGAHESLSVPDTAASPSDNAPPRDFFPTLCDEFDDLPPPPPAMGNGLELVNTEVVVHYETIFPEYPDKIETAEYIATLAIPGWNCEREPERCKVPMATQVVECSACGSEGNNQVTLTVPAALAQSPAATSAVPWTGPIPGRVADVPRPVPDTRGSKSTGNNDDPKLVDVSNQPDYTGPVVLTAGSERAASFSALVGLVALCVFVL</sequence>
<dbReference type="CDD" id="cd02181">
    <property type="entry name" value="GH16_fungal_Lam16A_glucanase"/>
    <property type="match status" value="1"/>
</dbReference>
<evidence type="ECO:0008006" key="6">
    <source>
        <dbReference type="Google" id="ProtNLM"/>
    </source>
</evidence>
<evidence type="ECO:0000256" key="1">
    <source>
        <dbReference type="SAM" id="MobiDB-lite"/>
    </source>
</evidence>
<dbReference type="InterPro" id="IPR013320">
    <property type="entry name" value="ConA-like_dom_sf"/>
</dbReference>
<feature type="compositionally biased region" description="Basic and acidic residues" evidence="1">
    <location>
        <begin position="477"/>
        <end position="490"/>
    </location>
</feature>
<dbReference type="SMART" id="SM00321">
    <property type="entry name" value="WSC"/>
    <property type="match status" value="1"/>
</dbReference>
<gene>
    <name evidence="4" type="ORF">S40285_02815</name>
</gene>
<feature type="domain" description="GH16" evidence="3">
    <location>
        <begin position="1"/>
        <end position="304"/>
    </location>
</feature>
<dbReference type="EMBL" id="KL660823">
    <property type="protein sequence ID" value="KFA61942.1"/>
    <property type="molecule type" value="Genomic_DNA"/>
</dbReference>
<dbReference type="HOGENOM" id="CLU_015157_1_0_1"/>
<dbReference type="PANTHER" id="PTHR10963:SF24">
    <property type="entry name" value="GLYCOSIDASE C21B10.07-RELATED"/>
    <property type="match status" value="1"/>
</dbReference>
<dbReference type="InterPro" id="IPR050546">
    <property type="entry name" value="Glycosyl_Hydrlase_16"/>
</dbReference>
<dbReference type="InParanoid" id="A0A084QDA7"/>
<accession>A0A084QDA7</accession>
<evidence type="ECO:0000259" key="2">
    <source>
        <dbReference type="PROSITE" id="PS51212"/>
    </source>
</evidence>
<name>A0A084QDA7_STAC4</name>
<dbReference type="STRING" id="1283841.A0A084QDA7"/>
<dbReference type="PROSITE" id="PS51212">
    <property type="entry name" value="WSC"/>
    <property type="match status" value="1"/>
</dbReference>
<dbReference type="GO" id="GO:0004553">
    <property type="term" value="F:hydrolase activity, hydrolyzing O-glycosyl compounds"/>
    <property type="evidence" value="ECO:0007669"/>
    <property type="project" value="InterPro"/>
</dbReference>
<dbReference type="Pfam" id="PF26113">
    <property type="entry name" value="GH16_XgeA"/>
    <property type="match status" value="1"/>
</dbReference>
<feature type="region of interest" description="Disordered" evidence="1">
    <location>
        <begin position="305"/>
        <end position="364"/>
    </location>
</feature>
<evidence type="ECO:0000313" key="4">
    <source>
        <dbReference type="EMBL" id="KFA61942.1"/>
    </source>
</evidence>
<dbReference type="PROSITE" id="PS51762">
    <property type="entry name" value="GH16_2"/>
    <property type="match status" value="1"/>
</dbReference>
<reference evidence="4 5" key="1">
    <citation type="journal article" date="2014" name="BMC Genomics">
        <title>Comparative genome sequencing reveals chemotype-specific gene clusters in the toxigenic black mold Stachybotrys.</title>
        <authorList>
            <person name="Semeiks J."/>
            <person name="Borek D."/>
            <person name="Otwinowski Z."/>
            <person name="Grishin N.V."/>
        </authorList>
    </citation>
    <scope>NUCLEOTIDE SEQUENCE [LARGE SCALE GENOMIC DNA]</scope>
    <source>
        <strain evidence="4 5">IBT 40285</strain>
    </source>
</reference>
<keyword evidence="5" id="KW-1185">Reference proteome</keyword>
<dbReference type="GO" id="GO:0009251">
    <property type="term" value="P:glucan catabolic process"/>
    <property type="evidence" value="ECO:0007669"/>
    <property type="project" value="TreeGrafter"/>
</dbReference>
<dbReference type="Gene3D" id="2.60.120.200">
    <property type="match status" value="1"/>
</dbReference>
<dbReference type="OrthoDB" id="192832at2759"/>
<feature type="region of interest" description="Disordered" evidence="1">
    <location>
        <begin position="696"/>
        <end position="734"/>
    </location>
</feature>
<organism evidence="4 5">
    <name type="scientific">Stachybotrys chlorohalonatus (strain IBT 40285)</name>
    <dbReference type="NCBI Taxonomy" id="1283841"/>
    <lineage>
        <taxon>Eukaryota</taxon>
        <taxon>Fungi</taxon>
        <taxon>Dikarya</taxon>
        <taxon>Ascomycota</taxon>
        <taxon>Pezizomycotina</taxon>
        <taxon>Sordariomycetes</taxon>
        <taxon>Hypocreomycetidae</taxon>
        <taxon>Hypocreales</taxon>
        <taxon>Stachybotryaceae</taxon>
        <taxon>Stachybotrys</taxon>
    </lineage>
</organism>